<keyword evidence="3 5" id="KW-0378">Hydrolase</keyword>
<dbReference type="GO" id="GO:0003676">
    <property type="term" value="F:nucleic acid binding"/>
    <property type="evidence" value="ECO:0007669"/>
    <property type="project" value="InterPro"/>
</dbReference>
<comment type="catalytic activity">
    <reaction evidence="5 6">
        <text>Exonucleolytic cleavage in either 5'- to 3'- or 3'- to 5'-direction to yield nucleoside 5'-phosphates.</text>
        <dbReference type="EC" id="3.1.11.6"/>
    </reaction>
</comment>
<evidence type="ECO:0000313" key="10">
    <source>
        <dbReference type="Proteomes" id="UP000464754"/>
    </source>
</evidence>
<evidence type="ECO:0000259" key="7">
    <source>
        <dbReference type="Pfam" id="PF02601"/>
    </source>
</evidence>
<evidence type="ECO:0000256" key="3">
    <source>
        <dbReference type="ARBA" id="ARBA00022801"/>
    </source>
</evidence>
<organism evidence="9 10">
    <name type="scientific">Amedibacterium intestinale</name>
    <dbReference type="NCBI Taxonomy" id="2583452"/>
    <lineage>
        <taxon>Bacteria</taxon>
        <taxon>Bacillati</taxon>
        <taxon>Bacillota</taxon>
        <taxon>Erysipelotrichia</taxon>
        <taxon>Erysipelotrichales</taxon>
        <taxon>Erysipelotrichaceae</taxon>
        <taxon>Amedibacterium</taxon>
    </lineage>
</organism>
<dbReference type="EMBL" id="AP019695">
    <property type="protein sequence ID" value="BBK21631.1"/>
    <property type="molecule type" value="Genomic_DNA"/>
</dbReference>
<dbReference type="InterPro" id="IPR025824">
    <property type="entry name" value="OB-fold_nuc-bd_dom"/>
</dbReference>
<dbReference type="InterPro" id="IPR020579">
    <property type="entry name" value="Exonuc_VII_lsu_C"/>
</dbReference>
<dbReference type="KEGG" id="aarg:Aargi30884_05340"/>
<accession>A0A6N4TG97</accession>
<dbReference type="Proteomes" id="UP000464754">
    <property type="component" value="Chromosome"/>
</dbReference>
<proteinExistence type="inferred from homology"/>
<evidence type="ECO:0000256" key="5">
    <source>
        <dbReference type="HAMAP-Rule" id="MF_00378"/>
    </source>
</evidence>
<comment type="subcellular location">
    <subcellularLocation>
        <location evidence="5 6">Cytoplasm</location>
    </subcellularLocation>
</comment>
<comment type="similarity">
    <text evidence="5 6">Belongs to the XseA family.</text>
</comment>
<dbReference type="EC" id="3.1.11.6" evidence="5"/>
<name>A0A6N4TG97_9FIRM</name>
<gene>
    <name evidence="5 9" type="primary">xseA</name>
    <name evidence="9" type="ORF">Aargi30884_05340</name>
</gene>
<comment type="subunit">
    <text evidence="5">Heterooligomer composed of large and small subunits.</text>
</comment>
<protein>
    <recommendedName>
        <fullName evidence="5">Exodeoxyribonuclease 7 large subunit</fullName>
        <ecNumber evidence="5">3.1.11.6</ecNumber>
    </recommendedName>
    <alternativeName>
        <fullName evidence="5">Exodeoxyribonuclease VII large subunit</fullName>
        <shortName evidence="5">Exonuclease VII large subunit</shortName>
    </alternativeName>
</protein>
<evidence type="ECO:0000256" key="4">
    <source>
        <dbReference type="ARBA" id="ARBA00022839"/>
    </source>
</evidence>
<comment type="function">
    <text evidence="5">Bidirectionally degrades single-stranded DNA into large acid-insoluble oligonucleotides, which are then degraded further into small acid-soluble oligonucleotides.</text>
</comment>
<dbReference type="RefSeq" id="WP_163051449.1">
    <property type="nucleotide sequence ID" value="NZ_AP019695.1"/>
</dbReference>
<dbReference type="GO" id="GO:0005737">
    <property type="term" value="C:cytoplasm"/>
    <property type="evidence" value="ECO:0007669"/>
    <property type="project" value="UniProtKB-SubCell"/>
</dbReference>
<keyword evidence="4 5" id="KW-0269">Exonuclease</keyword>
<dbReference type="PANTHER" id="PTHR30008">
    <property type="entry name" value="EXODEOXYRIBONUCLEASE 7 LARGE SUBUNIT"/>
    <property type="match status" value="1"/>
</dbReference>
<reference evidence="10" key="1">
    <citation type="submission" date="2019-05" db="EMBL/GenBank/DDBJ databases">
        <title>Complete genome sequencing of Absiella argi strain JCM 30884.</title>
        <authorList>
            <person name="Sakamoto M."/>
            <person name="Murakami T."/>
            <person name="Mori H."/>
        </authorList>
    </citation>
    <scope>NUCLEOTIDE SEQUENCE [LARGE SCALE GENOMIC DNA]</scope>
    <source>
        <strain evidence="10">JCM 30884</strain>
    </source>
</reference>
<dbReference type="HAMAP" id="MF_00378">
    <property type="entry name" value="Exonuc_7_L"/>
    <property type="match status" value="1"/>
</dbReference>
<evidence type="ECO:0000256" key="6">
    <source>
        <dbReference type="RuleBase" id="RU004355"/>
    </source>
</evidence>
<evidence type="ECO:0000256" key="1">
    <source>
        <dbReference type="ARBA" id="ARBA00022490"/>
    </source>
</evidence>
<dbReference type="NCBIfam" id="TIGR00237">
    <property type="entry name" value="xseA"/>
    <property type="match status" value="1"/>
</dbReference>
<keyword evidence="2 5" id="KW-0540">Nuclease</keyword>
<dbReference type="CDD" id="cd04489">
    <property type="entry name" value="ExoVII_LU_OBF"/>
    <property type="match status" value="1"/>
</dbReference>
<dbReference type="GO" id="GO:0009318">
    <property type="term" value="C:exodeoxyribonuclease VII complex"/>
    <property type="evidence" value="ECO:0007669"/>
    <property type="project" value="UniProtKB-UniRule"/>
</dbReference>
<feature type="domain" description="Exonuclease VII large subunit C-terminal" evidence="7">
    <location>
        <begin position="124"/>
        <end position="434"/>
    </location>
</feature>
<sequence>MKQNVFSVSSLVHYLKQTLDNDSNIRSILIKGEISNFTNHRSGHWYFTLKDAKSRISCVMFASYASRCRFLPKEGTKVIVSASVSMYEAGGSLQLYVNGMQADGLGDLFLQLEQIKKKLSMEGLFDPNHKKPLPVYPMRIGVISARTGAAIQDILTTISRRWPLAEVCFYPSLVQGISASEDIIKNLMRADADGHDVILLARGGGSIEDLWCFNDEKLARCIYAMHTVIVTGVGHETDTTLVDYVSDARAPTPTAAAELITPNISEVGLHIMKMKTVLVNDMKHRLEKEKAALKPLQEHRYMKDPLSYVADSQMKLAMHVKELSIMEHQVHAWTQKLSSLSSHLGLYAKKIEREKMEDVKQKQNLLFLNMEHYKQKANENYMEKVRLLDAFSPLKILTRGYTLTYREKHLVKSIQDVEEQDALRIRMQDGYIHTKVTKKEGL</sequence>
<dbReference type="GO" id="GO:0008855">
    <property type="term" value="F:exodeoxyribonuclease VII activity"/>
    <property type="evidence" value="ECO:0007669"/>
    <property type="project" value="UniProtKB-UniRule"/>
</dbReference>
<dbReference type="InterPro" id="IPR003753">
    <property type="entry name" value="Exonuc_VII_L"/>
</dbReference>
<dbReference type="Pfam" id="PF02601">
    <property type="entry name" value="Exonuc_VII_L"/>
    <property type="match status" value="1"/>
</dbReference>
<dbReference type="GO" id="GO:0006308">
    <property type="term" value="P:DNA catabolic process"/>
    <property type="evidence" value="ECO:0007669"/>
    <property type="project" value="UniProtKB-UniRule"/>
</dbReference>
<evidence type="ECO:0000256" key="2">
    <source>
        <dbReference type="ARBA" id="ARBA00022722"/>
    </source>
</evidence>
<keyword evidence="10" id="KW-1185">Reference proteome</keyword>
<dbReference type="AlphaFoldDB" id="A0A6N4TG97"/>
<evidence type="ECO:0000259" key="8">
    <source>
        <dbReference type="Pfam" id="PF13742"/>
    </source>
</evidence>
<evidence type="ECO:0000313" key="9">
    <source>
        <dbReference type="EMBL" id="BBK21631.1"/>
    </source>
</evidence>
<keyword evidence="1 5" id="KW-0963">Cytoplasm</keyword>
<dbReference type="Pfam" id="PF13742">
    <property type="entry name" value="tRNA_anti_2"/>
    <property type="match status" value="1"/>
</dbReference>
<feature type="domain" description="OB-fold nucleic acid binding" evidence="8">
    <location>
        <begin position="6"/>
        <end position="100"/>
    </location>
</feature>
<dbReference type="PANTHER" id="PTHR30008:SF0">
    <property type="entry name" value="EXODEOXYRIBONUCLEASE 7 LARGE SUBUNIT"/>
    <property type="match status" value="1"/>
</dbReference>